<reference evidence="2 3" key="1">
    <citation type="journal article" date="2018" name="Nat. Ecol. Evol.">
        <title>Genomic signatures of mitonuclear coevolution across populations of Tigriopus californicus.</title>
        <authorList>
            <person name="Barreto F.S."/>
            <person name="Watson E.T."/>
            <person name="Lima T.G."/>
            <person name="Willett C.S."/>
            <person name="Edmands S."/>
            <person name="Li W."/>
            <person name="Burton R.S."/>
        </authorList>
    </citation>
    <scope>NUCLEOTIDE SEQUENCE [LARGE SCALE GENOMIC DNA]</scope>
    <source>
        <strain evidence="2 3">San Diego</strain>
    </source>
</reference>
<dbReference type="AlphaFoldDB" id="A0A553PTA2"/>
<organism evidence="2 3">
    <name type="scientific">Tigriopus californicus</name>
    <name type="common">Marine copepod</name>
    <dbReference type="NCBI Taxonomy" id="6832"/>
    <lineage>
        <taxon>Eukaryota</taxon>
        <taxon>Metazoa</taxon>
        <taxon>Ecdysozoa</taxon>
        <taxon>Arthropoda</taxon>
        <taxon>Crustacea</taxon>
        <taxon>Multicrustacea</taxon>
        <taxon>Hexanauplia</taxon>
        <taxon>Copepoda</taxon>
        <taxon>Harpacticoida</taxon>
        <taxon>Harpacticidae</taxon>
        <taxon>Tigriopus</taxon>
    </lineage>
</organism>
<dbReference type="Proteomes" id="UP000318571">
    <property type="component" value="Chromosome 12"/>
</dbReference>
<accession>A0A553PTA2</accession>
<keyword evidence="3" id="KW-1185">Reference proteome</keyword>
<evidence type="ECO:0000313" key="2">
    <source>
        <dbReference type="EMBL" id="TRY80913.1"/>
    </source>
</evidence>
<evidence type="ECO:0000313" key="3">
    <source>
        <dbReference type="Proteomes" id="UP000318571"/>
    </source>
</evidence>
<proteinExistence type="predicted"/>
<name>A0A553PTA2_TIGCA</name>
<feature type="region of interest" description="Disordered" evidence="1">
    <location>
        <begin position="38"/>
        <end position="59"/>
    </location>
</feature>
<dbReference type="EMBL" id="VCGU01000001">
    <property type="protein sequence ID" value="TRY80913.1"/>
    <property type="molecule type" value="Genomic_DNA"/>
</dbReference>
<protein>
    <submittedName>
        <fullName evidence="2">Uncharacterized protein</fullName>
    </submittedName>
</protein>
<sequence length="181" mass="19143">MCSSLEATSKEQTDALIKSQSDLLEKLGDKITEKLTPLPVPSALPSHQTLGPTIPPSSPIVGDLSAGSAQLLQRPPSPLSASFNSASVLLVIPYPIGHFVGYASSGLTTDDPGRNLLHPTIGCAEVGIFDKPISTNPAVTGAIGRDYTHYFWEHILAAPVNILQVIKHGYKLPFKNGPPLS</sequence>
<comment type="caution">
    <text evidence="2">The sequence shown here is derived from an EMBL/GenBank/DDBJ whole genome shotgun (WGS) entry which is preliminary data.</text>
</comment>
<gene>
    <name evidence="2" type="ORF">TCAL_15546</name>
</gene>
<evidence type="ECO:0000256" key="1">
    <source>
        <dbReference type="SAM" id="MobiDB-lite"/>
    </source>
</evidence>